<organism evidence="1">
    <name type="scientific">uncultured Caudovirales phage</name>
    <dbReference type="NCBI Taxonomy" id="2100421"/>
    <lineage>
        <taxon>Viruses</taxon>
        <taxon>Duplodnaviria</taxon>
        <taxon>Heunggongvirae</taxon>
        <taxon>Uroviricota</taxon>
        <taxon>Caudoviricetes</taxon>
        <taxon>Peduoviridae</taxon>
        <taxon>Maltschvirus</taxon>
        <taxon>Maltschvirus maltsch</taxon>
    </lineage>
</organism>
<sequence>MLVRVYRQTTKEKQMTKDKLTAIVKSMGELDSAFQQFNSVMSQGPASFYFDKILGYYKGCMAASKFKVGNRVTLKENYSGDASGWAHCKHFLTKDSPATVEDVDYHNGKYYYDLSFDKETWIDSKGKLNPVSKKHTFCFAQSDIEKLKKC</sequence>
<reference evidence="1" key="1">
    <citation type="submission" date="2020-05" db="EMBL/GenBank/DDBJ databases">
        <authorList>
            <person name="Chiriac C."/>
            <person name="Salcher M."/>
            <person name="Ghai R."/>
            <person name="Kavagutti S V."/>
        </authorList>
    </citation>
    <scope>NUCLEOTIDE SEQUENCE</scope>
</reference>
<evidence type="ECO:0000313" key="1">
    <source>
        <dbReference type="EMBL" id="CAB5150882.1"/>
    </source>
</evidence>
<gene>
    <name evidence="1" type="ORF">UFOVP148_11</name>
</gene>
<accession>A0A6J7W641</accession>
<dbReference type="EMBL" id="LR798197">
    <property type="protein sequence ID" value="CAB5150882.1"/>
    <property type="molecule type" value="Genomic_DNA"/>
</dbReference>
<protein>
    <submittedName>
        <fullName evidence="1">Uncharacterized protein</fullName>
    </submittedName>
</protein>
<name>A0A6J7W641_9CAUD</name>
<proteinExistence type="predicted"/>